<proteinExistence type="predicted"/>
<dbReference type="AlphaFoldDB" id="A0A1D7V0Z2"/>
<dbReference type="PANTHER" id="PTHR34180:SF1">
    <property type="entry name" value="BETA-ALANYL-DOPAMINE_CARCININE HYDROLASE"/>
    <property type="match status" value="1"/>
</dbReference>
<dbReference type="Pfam" id="PF03417">
    <property type="entry name" value="AAT"/>
    <property type="match status" value="1"/>
</dbReference>
<dbReference type="Proteomes" id="UP000094197">
    <property type="component" value="Chromosome 1"/>
</dbReference>
<evidence type="ECO:0000313" key="2">
    <source>
        <dbReference type="EMBL" id="AOP35502.1"/>
    </source>
</evidence>
<dbReference type="RefSeq" id="WP_069608705.1">
    <property type="nucleotide sequence ID" value="NZ_CP015217.1"/>
</dbReference>
<organism evidence="2 3">
    <name type="scientific">Leptospira tipperaryensis</name>
    <dbReference type="NCBI Taxonomy" id="2564040"/>
    <lineage>
        <taxon>Bacteria</taxon>
        <taxon>Pseudomonadati</taxon>
        <taxon>Spirochaetota</taxon>
        <taxon>Spirochaetia</taxon>
        <taxon>Leptospirales</taxon>
        <taxon>Leptospiraceae</taxon>
        <taxon>Leptospira</taxon>
    </lineage>
</organism>
<reference evidence="2 3" key="1">
    <citation type="submission" date="2016-04" db="EMBL/GenBank/DDBJ databases">
        <title>Complete genome seqeunce of Leptospira alstonii serovar Room22.</title>
        <authorList>
            <person name="Nally J.E."/>
            <person name="Bayles D.O."/>
            <person name="Hurley D."/>
            <person name="Fanning S."/>
            <person name="McMahon B.J."/>
            <person name="Arent Z."/>
        </authorList>
    </citation>
    <scope>NUCLEOTIDE SEQUENCE [LARGE SCALE GENOMIC DNA]</scope>
    <source>
        <strain evidence="2 3">GWTS #1</strain>
    </source>
</reference>
<gene>
    <name evidence="2" type="ORF">A0128_17645</name>
</gene>
<dbReference type="GO" id="GO:0016746">
    <property type="term" value="F:acyltransferase activity"/>
    <property type="evidence" value="ECO:0007669"/>
    <property type="project" value="UniProtKB-KW"/>
</dbReference>
<sequence>MNRQTHPLAVLQLKGTQEEMGRQFGEIMKSIGQYEPIFDYYPVMARNLLLGSLPRNRRNVLTKGFLSICLKLAQNQMRKHRPLDFSKRTIAALQATGQSPKIEKDLFTMDAFQNSVGLLGMIQMLPELAHIGEYGKTQLVPACTSAVVWGNQSKDRMLYHARNFDFPGVDVWDLRPIVVFCNPARGLRYGYVTCRGADAPGITAFNESGLTLSFHTRFHKKVGFSGLGVIDFGHKIISEASNIHEAVEIARKHKIDSTWGAIITNYREKGPKAAIIETNFGTMDVVYSHPGSESFVNTNHYLSPKLQEGEILASPVFYNHSLSRYKRAQQILADQTSRGTTVEDLQELLSDTIDPNSGESRIMGSTIRQITSVKSVVMSPEAQKIYVSTGCAPTGDGPYLEIPIVWSETPGYKIIDPKENSKSKKKTSQSKNRSAIQHYKEAMLINDNPKLGGVIEILDHLEKAKQLTKKDPTISFLQAILKLETGQWKEASDLLEESSKLESGSCRKAQAQLWLARTQSALGNKKSAAYFYDQVKNTSNAVDGMIWKKKVALDKGSYPKRKLRQVTPNFLLVDVNEL</sequence>
<evidence type="ECO:0000259" key="1">
    <source>
        <dbReference type="Pfam" id="PF03417"/>
    </source>
</evidence>
<dbReference type="Gene3D" id="3.60.60.10">
    <property type="entry name" value="Penicillin V Acylase, Chain A"/>
    <property type="match status" value="1"/>
</dbReference>
<name>A0A1D7V0Z2_9LEPT</name>
<dbReference type="SUPFAM" id="SSF48452">
    <property type="entry name" value="TPR-like"/>
    <property type="match status" value="1"/>
</dbReference>
<dbReference type="InterPro" id="IPR011990">
    <property type="entry name" value="TPR-like_helical_dom_sf"/>
</dbReference>
<dbReference type="InterPro" id="IPR005079">
    <property type="entry name" value="Peptidase_C45_hydrolase"/>
</dbReference>
<keyword evidence="2" id="KW-0012">Acyltransferase</keyword>
<keyword evidence="3" id="KW-1185">Reference proteome</keyword>
<dbReference type="NCBIfam" id="NF040521">
    <property type="entry name" value="C45_proenzyme"/>
    <property type="match status" value="1"/>
</dbReference>
<protein>
    <submittedName>
        <fullName evidence="2">Acyl-CoA--6-aminopenicillanic acid acyltransferase</fullName>
    </submittedName>
</protein>
<feature type="domain" description="Peptidase C45 hydrolase" evidence="1">
    <location>
        <begin position="157"/>
        <end position="354"/>
    </location>
</feature>
<dbReference type="InterPro" id="IPR047801">
    <property type="entry name" value="Peptidase_C45"/>
</dbReference>
<dbReference type="PANTHER" id="PTHR34180">
    <property type="entry name" value="PEPTIDASE C45"/>
    <property type="match status" value="1"/>
</dbReference>
<dbReference type="EMBL" id="CP015217">
    <property type="protein sequence ID" value="AOP35502.1"/>
    <property type="molecule type" value="Genomic_DNA"/>
</dbReference>
<dbReference type="InterPro" id="IPR047794">
    <property type="entry name" value="C45_proenzyme-like"/>
</dbReference>
<keyword evidence="2" id="KW-0808">Transferase</keyword>
<evidence type="ECO:0000313" key="3">
    <source>
        <dbReference type="Proteomes" id="UP000094197"/>
    </source>
</evidence>
<dbReference type="Gene3D" id="1.25.40.10">
    <property type="entry name" value="Tetratricopeptide repeat domain"/>
    <property type="match status" value="1"/>
</dbReference>
<dbReference type="KEGG" id="laj:A0128_17645"/>
<accession>A0A1D7V0Z2</accession>